<organism evidence="1 2">
    <name type="scientific">Colletotrichum gloeosporioides (strain Cg-14)</name>
    <name type="common">Anthracnose fungus</name>
    <name type="synonym">Glomerella cingulata</name>
    <dbReference type="NCBI Taxonomy" id="1237896"/>
    <lineage>
        <taxon>Eukaryota</taxon>
        <taxon>Fungi</taxon>
        <taxon>Dikarya</taxon>
        <taxon>Ascomycota</taxon>
        <taxon>Pezizomycotina</taxon>
        <taxon>Sordariomycetes</taxon>
        <taxon>Hypocreomycetidae</taxon>
        <taxon>Glomerellales</taxon>
        <taxon>Glomerellaceae</taxon>
        <taxon>Colletotrichum</taxon>
        <taxon>Colletotrichum gloeosporioides species complex</taxon>
    </lineage>
</organism>
<evidence type="ECO:0000313" key="2">
    <source>
        <dbReference type="Proteomes" id="UP000015530"/>
    </source>
</evidence>
<dbReference type="EMBL" id="AMYD01001056">
    <property type="protein sequence ID" value="EQB54752.1"/>
    <property type="molecule type" value="Genomic_DNA"/>
</dbReference>
<sequence>MERGASLAQGAKGFFGLQTDFK</sequence>
<comment type="caution">
    <text evidence="1">The sequence shown here is derived from an EMBL/GenBank/DDBJ whole genome shotgun (WGS) entry which is preliminary data.</text>
</comment>
<reference evidence="2" key="1">
    <citation type="journal article" date="2013" name="Mol. Plant Microbe Interact.">
        <title>Global aspects of pacC regulation of pathogenicity genes in Colletotrichum gloeosporioides as revealed by transcriptome analysis.</title>
        <authorList>
            <person name="Alkan N."/>
            <person name="Meng X."/>
            <person name="Friedlander G."/>
            <person name="Reuveni E."/>
            <person name="Sukno S."/>
            <person name="Sherman A."/>
            <person name="Thon M."/>
            <person name="Fluhr R."/>
            <person name="Prusky D."/>
        </authorList>
    </citation>
    <scope>NUCLEOTIDE SEQUENCE [LARGE SCALE GENOMIC DNA]</scope>
    <source>
        <strain evidence="2">Cg-14</strain>
    </source>
</reference>
<dbReference type="Proteomes" id="UP000015530">
    <property type="component" value="Unassembled WGS sequence"/>
</dbReference>
<name>T0KH17_COLGC</name>
<dbReference type="HOGENOM" id="CLU_3425075_0_0_1"/>
<gene>
    <name evidence="1" type="ORF">CGLO_05374</name>
</gene>
<accession>T0KH17</accession>
<proteinExistence type="predicted"/>
<dbReference type="AlphaFoldDB" id="T0KH17"/>
<evidence type="ECO:0000313" key="1">
    <source>
        <dbReference type="EMBL" id="EQB54752.1"/>
    </source>
</evidence>
<protein>
    <submittedName>
        <fullName evidence="1">Uncharacterized protein</fullName>
    </submittedName>
</protein>